<dbReference type="Proteomes" id="UP000176444">
    <property type="component" value="Unassembled WGS sequence"/>
</dbReference>
<accession>A0A1F4UPV4</accession>
<comment type="caution">
    <text evidence="1">The sequence shown here is derived from an EMBL/GenBank/DDBJ whole genome shotgun (WGS) entry which is preliminary data.</text>
</comment>
<evidence type="ECO:0000313" key="2">
    <source>
        <dbReference type="Proteomes" id="UP000176444"/>
    </source>
</evidence>
<proteinExistence type="predicted"/>
<dbReference type="AlphaFoldDB" id="A0A1F4UPV4"/>
<gene>
    <name evidence="1" type="ORF">A2713_00475</name>
</gene>
<organism evidence="1 2">
    <name type="scientific">candidate division WWE3 bacterium RIFCSPHIGHO2_01_FULL_35_17</name>
    <dbReference type="NCBI Taxonomy" id="1802614"/>
    <lineage>
        <taxon>Bacteria</taxon>
        <taxon>Katanobacteria</taxon>
    </lineage>
</organism>
<name>A0A1F4UPV4_UNCKA</name>
<evidence type="ECO:0000313" key="1">
    <source>
        <dbReference type="EMBL" id="OGC46988.1"/>
    </source>
</evidence>
<reference evidence="1 2" key="1">
    <citation type="journal article" date="2016" name="Nat. Commun.">
        <title>Thousands of microbial genomes shed light on interconnected biogeochemical processes in an aquifer system.</title>
        <authorList>
            <person name="Anantharaman K."/>
            <person name="Brown C.T."/>
            <person name="Hug L.A."/>
            <person name="Sharon I."/>
            <person name="Castelle C.J."/>
            <person name="Probst A.J."/>
            <person name="Thomas B.C."/>
            <person name="Singh A."/>
            <person name="Wilkins M.J."/>
            <person name="Karaoz U."/>
            <person name="Brodie E.L."/>
            <person name="Williams K.H."/>
            <person name="Hubbard S.S."/>
            <person name="Banfield J.F."/>
        </authorList>
    </citation>
    <scope>NUCLEOTIDE SEQUENCE [LARGE SCALE GENOMIC DNA]</scope>
</reference>
<protein>
    <submittedName>
        <fullName evidence="1">Uncharacterized protein</fullName>
    </submittedName>
</protein>
<dbReference type="EMBL" id="MEUX01000024">
    <property type="protein sequence ID" value="OGC46988.1"/>
    <property type="molecule type" value="Genomic_DNA"/>
</dbReference>
<sequence>MNLSLFEVQQTLGDLEYSSPSVDDGVKASDEAKVYERVARVFFQADVYVTNYLASKGPLGGKVVDDIASTLIQRYGSVRLLDPENIDRLPVAVQTAIRAKQLSES</sequence>